<dbReference type="InterPro" id="IPR001647">
    <property type="entry name" value="HTH_TetR"/>
</dbReference>
<proteinExistence type="predicted"/>
<dbReference type="PROSITE" id="PS50977">
    <property type="entry name" value="HTH_TETR_2"/>
    <property type="match status" value="1"/>
</dbReference>
<dbReference type="PANTHER" id="PTHR47752">
    <property type="entry name" value="HTH-TYPE TRANSCRIPTIONAL REPRESSOR FABR"/>
    <property type="match status" value="1"/>
</dbReference>
<organism evidence="4 5">
    <name type="scientific">Ketobacter alkanivorans</name>
    <dbReference type="NCBI Taxonomy" id="1917421"/>
    <lineage>
        <taxon>Bacteria</taxon>
        <taxon>Pseudomonadati</taxon>
        <taxon>Pseudomonadota</taxon>
        <taxon>Gammaproteobacteria</taxon>
        <taxon>Pseudomonadales</taxon>
        <taxon>Ketobacteraceae</taxon>
        <taxon>Ketobacter</taxon>
    </lineage>
</organism>
<dbReference type="OrthoDB" id="8617654at2"/>
<dbReference type="AlphaFoldDB" id="A0A2K9LMN9"/>
<dbReference type="EMBL" id="CP022684">
    <property type="protein sequence ID" value="AUM13533.1"/>
    <property type="molecule type" value="Genomic_DNA"/>
</dbReference>
<sequence>MSLSKSVLAQGKRLLMEAALKLNANTRSLNALSLRELAREAGLNPNTFYRHFKDFDELGMAIIEEMTKEIRQPLRALRRQAAESVVPPGTPQDSWQENPQLNLAKSMQVNKATVKLFFDYVANNPNAFILGVRELHGASPVLRKALRKVMVDFAQDMADDIQDLNLLPELDPAILYDVSETVSREMFQLSMDYIEQPDKRDEICLKAEKLIISLTTGSAVLHGYGPLLLGALAGTDWTSL</sequence>
<protein>
    <recommendedName>
        <fullName evidence="3">HTH tetR-type domain-containing protein</fullName>
    </recommendedName>
</protein>
<accession>A0A2K9LMN9</accession>
<reference evidence="5" key="1">
    <citation type="submission" date="2017-08" db="EMBL/GenBank/DDBJ databases">
        <title>Direct submision.</title>
        <authorList>
            <person name="Kim S.-J."/>
            <person name="Rhee S.-K."/>
        </authorList>
    </citation>
    <scope>NUCLEOTIDE SEQUENCE [LARGE SCALE GENOMIC DNA]</scope>
    <source>
        <strain evidence="5">GI5</strain>
    </source>
</reference>
<feature type="domain" description="HTH tetR-type" evidence="3">
    <location>
        <begin position="9"/>
        <end position="70"/>
    </location>
</feature>
<dbReference type="SUPFAM" id="SSF46689">
    <property type="entry name" value="Homeodomain-like"/>
    <property type="match status" value="1"/>
</dbReference>
<name>A0A2K9LMN9_9GAMM</name>
<dbReference type="Gene3D" id="1.10.10.60">
    <property type="entry name" value="Homeodomain-like"/>
    <property type="match status" value="1"/>
</dbReference>
<evidence type="ECO:0000259" key="3">
    <source>
        <dbReference type="PROSITE" id="PS50977"/>
    </source>
</evidence>
<evidence type="ECO:0000313" key="4">
    <source>
        <dbReference type="EMBL" id="AUM13533.1"/>
    </source>
</evidence>
<gene>
    <name evidence="4" type="ORF">Kalk_14365</name>
</gene>
<dbReference type="PANTHER" id="PTHR47752:SF1">
    <property type="entry name" value="HTH-TYPE TRANSCRIPTIONAL REPRESSOR FABR"/>
    <property type="match status" value="1"/>
</dbReference>
<feature type="DNA-binding region" description="H-T-H motif" evidence="2">
    <location>
        <begin position="33"/>
        <end position="52"/>
    </location>
</feature>
<keyword evidence="1 2" id="KW-0238">DNA-binding</keyword>
<dbReference type="InterPro" id="IPR009057">
    <property type="entry name" value="Homeodomain-like_sf"/>
</dbReference>
<dbReference type="KEGG" id="kak:Kalk_14365"/>
<dbReference type="GO" id="GO:0003677">
    <property type="term" value="F:DNA binding"/>
    <property type="evidence" value="ECO:0007669"/>
    <property type="project" value="UniProtKB-UniRule"/>
</dbReference>
<evidence type="ECO:0000256" key="2">
    <source>
        <dbReference type="PROSITE-ProRule" id="PRU00335"/>
    </source>
</evidence>
<dbReference type="Gene3D" id="1.10.357.10">
    <property type="entry name" value="Tetracycline Repressor, domain 2"/>
    <property type="match status" value="1"/>
</dbReference>
<evidence type="ECO:0000313" key="5">
    <source>
        <dbReference type="Proteomes" id="UP000235116"/>
    </source>
</evidence>
<dbReference type="Proteomes" id="UP000235116">
    <property type="component" value="Chromosome"/>
</dbReference>
<dbReference type="InterPro" id="IPR050692">
    <property type="entry name" value="HTH_transcr_repressor_FabR"/>
</dbReference>
<evidence type="ECO:0000256" key="1">
    <source>
        <dbReference type="ARBA" id="ARBA00023125"/>
    </source>
</evidence>
<dbReference type="Pfam" id="PF00440">
    <property type="entry name" value="TetR_N"/>
    <property type="match status" value="1"/>
</dbReference>
<dbReference type="RefSeq" id="WP_101894908.1">
    <property type="nucleotide sequence ID" value="NZ_CP022684.1"/>
</dbReference>
<keyword evidence="5" id="KW-1185">Reference proteome</keyword>